<reference evidence="1" key="1">
    <citation type="journal article" date="2022" name="Biotechnol. Bioprocess Eng.">
        <title>Pan-genome Analysis Reveals Comparative Genomic Features of Central Metabolic Pathways in Methylorubrum extorquens.</title>
        <authorList>
            <person name="Lee G.M."/>
            <person name="Scott-Nevros Z.K."/>
            <person name="Lee S.-M."/>
            <person name="Kim D."/>
        </authorList>
    </citation>
    <scope>NUCLEOTIDE SEQUENCE</scope>
    <source>
        <strain evidence="1">ATCC 55366</strain>
    </source>
</reference>
<dbReference type="Proteomes" id="UP001223720">
    <property type="component" value="Chromosome"/>
</dbReference>
<organism evidence="1 2">
    <name type="scientific">Methylorubrum extorquens</name>
    <name type="common">Methylobacterium dichloromethanicum</name>
    <name type="synonym">Methylobacterium extorquens</name>
    <dbReference type="NCBI Taxonomy" id="408"/>
    <lineage>
        <taxon>Bacteria</taxon>
        <taxon>Pseudomonadati</taxon>
        <taxon>Pseudomonadota</taxon>
        <taxon>Alphaproteobacteria</taxon>
        <taxon>Hyphomicrobiales</taxon>
        <taxon>Methylobacteriaceae</taxon>
        <taxon>Methylorubrum</taxon>
    </lineage>
</organism>
<accession>A0AAX3WHZ1</accession>
<sequence>MLNDRRVDINDYPSVIGKMPGSKSENYTSTAAFTCSSVMALALKSSPMVGFELGMPPVTPDRRAAAQHSIQIRHEFFNEIGTQLNKRGANSSTLADIEPEAFQCLLRYRKRIC</sequence>
<gene>
    <name evidence="1" type="ORF">KEC54_01555</name>
</gene>
<proteinExistence type="predicted"/>
<dbReference type="AlphaFoldDB" id="A0AAX3WHZ1"/>
<evidence type="ECO:0000313" key="1">
    <source>
        <dbReference type="EMBL" id="WHQ70369.1"/>
    </source>
</evidence>
<name>A0AAX3WHZ1_METEX</name>
<dbReference type="EMBL" id="CP073633">
    <property type="protein sequence ID" value="WHQ70369.1"/>
    <property type="molecule type" value="Genomic_DNA"/>
</dbReference>
<evidence type="ECO:0000313" key="2">
    <source>
        <dbReference type="Proteomes" id="UP001223720"/>
    </source>
</evidence>
<protein>
    <submittedName>
        <fullName evidence="1">Uncharacterized protein</fullName>
    </submittedName>
</protein>